<dbReference type="Gene3D" id="1.10.418.10">
    <property type="entry name" value="Calponin-like domain"/>
    <property type="match status" value="1"/>
</dbReference>
<gene>
    <name evidence="11" type="primary">RvY_05692-1</name>
    <name evidence="11" type="synonym">RvY_05692.1</name>
    <name evidence="11" type="ORF">RvY_05692</name>
</gene>
<keyword evidence="3" id="KW-0963">Cytoplasm</keyword>
<reference evidence="11 12" key="1">
    <citation type="journal article" date="2016" name="Nat. Commun.">
        <title>Extremotolerant tardigrade genome and improved radiotolerance of human cultured cells by tardigrade-unique protein.</title>
        <authorList>
            <person name="Hashimoto T."/>
            <person name="Horikawa D.D."/>
            <person name="Saito Y."/>
            <person name="Kuwahara H."/>
            <person name="Kozuka-Hata H."/>
            <person name="Shin-I T."/>
            <person name="Minakuchi Y."/>
            <person name="Ohishi K."/>
            <person name="Motoyama A."/>
            <person name="Aizu T."/>
            <person name="Enomoto A."/>
            <person name="Kondo K."/>
            <person name="Tanaka S."/>
            <person name="Hara Y."/>
            <person name="Koshikawa S."/>
            <person name="Sagara H."/>
            <person name="Miura T."/>
            <person name="Yokobori S."/>
            <person name="Miyagawa K."/>
            <person name="Suzuki Y."/>
            <person name="Kubo T."/>
            <person name="Oyama M."/>
            <person name="Kohara Y."/>
            <person name="Fujiyama A."/>
            <person name="Arakawa K."/>
            <person name="Katayama T."/>
            <person name="Toyoda A."/>
            <person name="Kunieda T."/>
        </authorList>
    </citation>
    <scope>NUCLEOTIDE SEQUENCE [LARGE SCALE GENOMIC DNA]</scope>
    <source>
        <strain evidence="11 12">YOKOZUNA-1</strain>
    </source>
</reference>
<dbReference type="GO" id="GO:0030705">
    <property type="term" value="P:cytoskeleton-dependent intracellular transport"/>
    <property type="evidence" value="ECO:0007669"/>
    <property type="project" value="InterPro"/>
</dbReference>
<keyword evidence="5 7" id="KW-0175">Coiled coil</keyword>
<evidence type="ECO:0000256" key="5">
    <source>
        <dbReference type="ARBA" id="ARBA00023054"/>
    </source>
</evidence>
<dbReference type="GO" id="GO:0005813">
    <property type="term" value="C:centrosome"/>
    <property type="evidence" value="ECO:0007669"/>
    <property type="project" value="TreeGrafter"/>
</dbReference>
<comment type="caution">
    <text evidence="11">The sequence shown here is derived from an EMBL/GenBank/DDBJ whole genome shotgun (WGS) entry which is preliminary data.</text>
</comment>
<feature type="region of interest" description="Disordered" evidence="8">
    <location>
        <begin position="553"/>
        <end position="594"/>
    </location>
</feature>
<feature type="compositionally biased region" description="Polar residues" evidence="8">
    <location>
        <begin position="569"/>
        <end position="594"/>
    </location>
</feature>
<evidence type="ECO:0000256" key="1">
    <source>
        <dbReference type="ARBA" id="ARBA00004245"/>
    </source>
</evidence>
<dbReference type="InterPro" id="IPR036872">
    <property type="entry name" value="CH_dom_sf"/>
</dbReference>
<evidence type="ECO:0000256" key="8">
    <source>
        <dbReference type="SAM" id="MobiDB-lite"/>
    </source>
</evidence>
<feature type="domain" description="Hook C-terminal" evidence="9">
    <location>
        <begin position="185"/>
        <end position="457"/>
    </location>
</feature>
<proteinExistence type="inferred from homology"/>
<dbReference type="PANTHER" id="PTHR18947:SF39">
    <property type="entry name" value="PROTEIN HOOK"/>
    <property type="match status" value="1"/>
</dbReference>
<dbReference type="OrthoDB" id="49395at2759"/>
<evidence type="ECO:0000256" key="2">
    <source>
        <dbReference type="ARBA" id="ARBA00006946"/>
    </source>
</evidence>
<dbReference type="SUPFAM" id="SSF116907">
    <property type="entry name" value="Hook domain"/>
    <property type="match status" value="1"/>
</dbReference>
<evidence type="ECO:0008006" key="13">
    <source>
        <dbReference type="Google" id="ProtNLM"/>
    </source>
</evidence>
<comment type="similarity">
    <text evidence="2">Belongs to the hook family.</text>
</comment>
<dbReference type="PANTHER" id="PTHR18947">
    <property type="entry name" value="HOOK PROTEINS"/>
    <property type="match status" value="1"/>
</dbReference>
<dbReference type="EMBL" id="BDGG01000002">
    <property type="protein sequence ID" value="GAU93810.1"/>
    <property type="molecule type" value="Genomic_DNA"/>
</dbReference>
<keyword evidence="4" id="KW-0493">Microtubule</keyword>
<dbReference type="STRING" id="947166.A0A1D1UYX6"/>
<dbReference type="Pfam" id="PF19047">
    <property type="entry name" value="HOOK_N"/>
    <property type="match status" value="1"/>
</dbReference>
<feature type="domain" description="Hook C-terminal" evidence="9">
    <location>
        <begin position="496"/>
        <end position="567"/>
    </location>
</feature>
<keyword evidence="6" id="KW-0206">Cytoskeleton</keyword>
<dbReference type="Proteomes" id="UP000186922">
    <property type="component" value="Unassembled WGS sequence"/>
</dbReference>
<dbReference type="GO" id="GO:0031122">
    <property type="term" value="P:cytoplasmic microtubule organization"/>
    <property type="evidence" value="ECO:0007669"/>
    <property type="project" value="InterPro"/>
</dbReference>
<name>A0A1D1UYX6_RAMVA</name>
<evidence type="ECO:0000256" key="6">
    <source>
        <dbReference type="ARBA" id="ARBA00023212"/>
    </source>
</evidence>
<dbReference type="GO" id="GO:0005874">
    <property type="term" value="C:microtubule"/>
    <property type="evidence" value="ECO:0007669"/>
    <property type="project" value="UniProtKB-KW"/>
</dbReference>
<organism evidence="11 12">
    <name type="scientific">Ramazzottius varieornatus</name>
    <name type="common">Water bear</name>
    <name type="synonym">Tardigrade</name>
    <dbReference type="NCBI Taxonomy" id="947166"/>
    <lineage>
        <taxon>Eukaryota</taxon>
        <taxon>Metazoa</taxon>
        <taxon>Ecdysozoa</taxon>
        <taxon>Tardigrada</taxon>
        <taxon>Eutardigrada</taxon>
        <taxon>Parachela</taxon>
        <taxon>Hypsibioidea</taxon>
        <taxon>Ramazzottiidae</taxon>
        <taxon>Ramazzottius</taxon>
    </lineage>
</organism>
<dbReference type="GO" id="GO:0051959">
    <property type="term" value="F:dynein light intermediate chain binding"/>
    <property type="evidence" value="ECO:0007669"/>
    <property type="project" value="TreeGrafter"/>
</dbReference>
<dbReference type="GO" id="GO:0008017">
    <property type="term" value="F:microtubule binding"/>
    <property type="evidence" value="ECO:0007669"/>
    <property type="project" value="InterPro"/>
</dbReference>
<evidence type="ECO:0000313" key="11">
    <source>
        <dbReference type="EMBL" id="GAU93810.1"/>
    </source>
</evidence>
<evidence type="ECO:0000256" key="3">
    <source>
        <dbReference type="ARBA" id="ARBA00022490"/>
    </source>
</evidence>
<evidence type="ECO:0000256" key="7">
    <source>
        <dbReference type="SAM" id="Coils"/>
    </source>
</evidence>
<accession>A0A1D1UYX6</accession>
<comment type="subcellular location">
    <subcellularLocation>
        <location evidence="1">Cytoplasm</location>
        <location evidence="1">Cytoskeleton</location>
    </subcellularLocation>
</comment>
<evidence type="ECO:0000313" key="12">
    <source>
        <dbReference type="Proteomes" id="UP000186922"/>
    </source>
</evidence>
<dbReference type="InterPro" id="IPR008636">
    <property type="entry name" value="Hook_C"/>
</dbReference>
<evidence type="ECO:0000259" key="10">
    <source>
        <dbReference type="Pfam" id="PF19047"/>
    </source>
</evidence>
<evidence type="ECO:0000259" key="9">
    <source>
        <dbReference type="Pfam" id="PF05622"/>
    </source>
</evidence>
<evidence type="ECO:0000256" key="4">
    <source>
        <dbReference type="ARBA" id="ARBA00022701"/>
    </source>
</evidence>
<keyword evidence="12" id="KW-1185">Reference proteome</keyword>
<dbReference type="Pfam" id="PF05622">
    <property type="entry name" value="HOOK"/>
    <property type="match status" value="2"/>
</dbReference>
<dbReference type="AlphaFoldDB" id="A0A1D1UYX6"/>
<sequence>MDEEHIGEFDAEEHRDELYTWFQTLDLPTHAQSILDLISGNALAEALLHLDQAYFSGIEDWIAENRFAVNDLQERMVEYIETKHSSATEEARRAKSGFNERFQADLDENSFNAVVGRLLQLVLVCAVLCPNKEEYINRMRDLPSSVAVVISRAILQLLPVQRHSDDVVLQQHNHALTNGDTWCANCSTLDTEVNQLVSERKKLLDETAQLRTRLDAIMDVNNESSPLNKRVESLQKEANAAKEALSRMETSRDEYRVKCNELQSQLGAAMIDSEQLKRKLADMDDLKDELDEWKQTVTQLRKYETEAKLYKKKIDEMGDLRSQIKLVEARNVELMKQNLELKQENEALASLQNDLGDQTVALETRDEELKLSVRRYENAEMEISELRRQVAELSRRNKGMEVEKHGVTNGGLDDAHVQEVPLQQSLSFELEPESFKEEILRRDIEIAKLSQKLTDQDKQLQELTKAQADRLLIPAPVQDSSKVSMLSGSPDTAADSSTSQRDAQVQSLQKELDDLKRLYTHQQKLMTAAWYRTTLKLEQQSFASRLANVSSAGRPTSFLEEQRRATNPPVVSSLRTQNSAQAAPSRTNSRSFLR</sequence>
<feature type="coiled-coil region" evidence="7">
    <location>
        <begin position="193"/>
        <end position="403"/>
    </location>
</feature>
<dbReference type="InterPro" id="IPR043936">
    <property type="entry name" value="HOOK_N"/>
</dbReference>
<dbReference type="GO" id="GO:0005737">
    <property type="term" value="C:cytoplasm"/>
    <property type="evidence" value="ECO:0007669"/>
    <property type="project" value="TreeGrafter"/>
</dbReference>
<feature type="domain" description="HOOK N-terminal" evidence="10">
    <location>
        <begin position="16"/>
        <end position="154"/>
    </location>
</feature>
<feature type="region of interest" description="Disordered" evidence="8">
    <location>
        <begin position="479"/>
        <end position="507"/>
    </location>
</feature>
<protein>
    <recommendedName>
        <fullName evidence="13">HOOK N-terminal domain-containing protein</fullName>
    </recommendedName>
</protein>